<dbReference type="Proteomes" id="UP000287166">
    <property type="component" value="Unassembled WGS sequence"/>
</dbReference>
<comment type="caution">
    <text evidence="1">The sequence shown here is derived from an EMBL/GenBank/DDBJ whole genome shotgun (WGS) entry which is preliminary data.</text>
</comment>
<dbReference type="EMBL" id="BFAD01000002">
    <property type="protein sequence ID" value="GBE80254.1"/>
    <property type="molecule type" value="Genomic_DNA"/>
</dbReference>
<name>A0A401GDJ8_9APHY</name>
<protein>
    <submittedName>
        <fullName evidence="1">Uncharacterized protein</fullName>
    </submittedName>
</protein>
<evidence type="ECO:0000313" key="2">
    <source>
        <dbReference type="Proteomes" id="UP000287166"/>
    </source>
</evidence>
<dbReference type="AlphaFoldDB" id="A0A401GDJ8"/>
<evidence type="ECO:0000313" key="1">
    <source>
        <dbReference type="EMBL" id="GBE80254.1"/>
    </source>
</evidence>
<proteinExistence type="predicted"/>
<keyword evidence="2" id="KW-1185">Reference proteome</keyword>
<organism evidence="1 2">
    <name type="scientific">Sparassis crispa</name>
    <dbReference type="NCBI Taxonomy" id="139825"/>
    <lineage>
        <taxon>Eukaryota</taxon>
        <taxon>Fungi</taxon>
        <taxon>Dikarya</taxon>
        <taxon>Basidiomycota</taxon>
        <taxon>Agaricomycotina</taxon>
        <taxon>Agaricomycetes</taxon>
        <taxon>Polyporales</taxon>
        <taxon>Sparassidaceae</taxon>
        <taxon>Sparassis</taxon>
    </lineage>
</organism>
<dbReference type="RefSeq" id="XP_027611167.1">
    <property type="nucleotide sequence ID" value="XM_027755366.1"/>
</dbReference>
<dbReference type="InParanoid" id="A0A401GDJ8"/>
<dbReference type="GeneID" id="38777171"/>
<accession>A0A401GDJ8</accession>
<gene>
    <name evidence="1" type="ORF">SCP_0214680</name>
</gene>
<sequence length="352" mass="39152">MNLEAHLSSDTMAKVFQDARCVKLFDEWTTRTKAPNPQMGADGQGSQFLLETYDQFETVERQFDVQVGSGGYLYLVWRSSREEVTLRVSGFVSQMSLLPPFRRSFRLPRGNPNLALQTVVVAGDGPAFRRAITARSNILRFMEMHARRGTTSVIDDVWLGAMPCFIAETRVLTPMVEAPLFDSADLNMVIDPYSALAELVAGGRLSWTSDNVVSCMELKGEYDDRWSTPVQSSLDMVRAGELVELSVNFRLREHVSPNGANVGRKFLTRLDTVMIVSRLGMKLIADCESEHLSMMRIAAAADNTGGGKAPKKRRFSYLQSVPSVLTSTEQHLNSLTVLDKTDDVDQVMKPVG</sequence>
<dbReference type="OrthoDB" id="3269456at2759"/>
<reference evidence="1 2" key="1">
    <citation type="journal article" date="2018" name="Sci. Rep.">
        <title>Genome sequence of the cauliflower mushroom Sparassis crispa (Hanabiratake) and its association with beneficial usage.</title>
        <authorList>
            <person name="Kiyama R."/>
            <person name="Furutani Y."/>
            <person name="Kawaguchi K."/>
            <person name="Nakanishi T."/>
        </authorList>
    </citation>
    <scope>NUCLEOTIDE SEQUENCE [LARGE SCALE GENOMIC DNA]</scope>
</reference>